<comment type="caution">
    <text evidence="1">The sequence shown here is derived from an EMBL/GenBank/DDBJ whole genome shotgun (WGS) entry which is preliminary data.</text>
</comment>
<organism evidence="1 2">
    <name type="scientific">Russula earlei</name>
    <dbReference type="NCBI Taxonomy" id="71964"/>
    <lineage>
        <taxon>Eukaryota</taxon>
        <taxon>Fungi</taxon>
        <taxon>Dikarya</taxon>
        <taxon>Basidiomycota</taxon>
        <taxon>Agaricomycotina</taxon>
        <taxon>Agaricomycetes</taxon>
        <taxon>Russulales</taxon>
        <taxon>Russulaceae</taxon>
        <taxon>Russula</taxon>
    </lineage>
</organism>
<sequence length="138" mass="15965">MASPLPPGLYVITNVGIGQSAGQPHHTKPIIKPIIGTDEQPAWRVEYVEENRYRLTIHGFVTRKEDNLVYSYLAPEIIGTEWIIQGQQGRYTIVTPDGHMLRFWTLSERDTQVSLAYREGMVPGPNQYWHFYPFVYEE</sequence>
<gene>
    <name evidence="1" type="ORF">F5148DRAFT_1367866</name>
</gene>
<protein>
    <submittedName>
        <fullName evidence="1">Uncharacterized protein</fullName>
    </submittedName>
</protein>
<dbReference type="EMBL" id="JAGFNK010000095">
    <property type="protein sequence ID" value="KAI9508322.1"/>
    <property type="molecule type" value="Genomic_DNA"/>
</dbReference>
<proteinExistence type="predicted"/>
<evidence type="ECO:0000313" key="2">
    <source>
        <dbReference type="Proteomes" id="UP001207468"/>
    </source>
</evidence>
<keyword evidence="2" id="KW-1185">Reference proteome</keyword>
<dbReference type="Proteomes" id="UP001207468">
    <property type="component" value="Unassembled WGS sequence"/>
</dbReference>
<accession>A0ACC0UBU5</accession>
<evidence type="ECO:0000313" key="1">
    <source>
        <dbReference type="EMBL" id="KAI9508322.1"/>
    </source>
</evidence>
<name>A0ACC0UBU5_9AGAM</name>
<reference evidence="1" key="1">
    <citation type="submission" date="2021-03" db="EMBL/GenBank/DDBJ databases">
        <title>Evolutionary priming and transition to the ectomycorrhizal habit in an iconic lineage of mushroom-forming fungi: is preadaptation a requirement?</title>
        <authorList>
            <consortium name="DOE Joint Genome Institute"/>
            <person name="Looney B.P."/>
            <person name="Miyauchi S."/>
            <person name="Morin E."/>
            <person name="Drula E."/>
            <person name="Courty P.E."/>
            <person name="Chicoki N."/>
            <person name="Fauchery L."/>
            <person name="Kohler A."/>
            <person name="Kuo A."/>
            <person name="LaButti K."/>
            <person name="Pangilinan J."/>
            <person name="Lipzen A."/>
            <person name="Riley R."/>
            <person name="Andreopoulos W."/>
            <person name="He G."/>
            <person name="Johnson J."/>
            <person name="Barry K.W."/>
            <person name="Grigoriev I.V."/>
            <person name="Nagy L."/>
            <person name="Hibbett D."/>
            <person name="Henrissat B."/>
            <person name="Matheny P.B."/>
            <person name="Labbe J."/>
            <person name="Martin A.F."/>
        </authorList>
    </citation>
    <scope>NUCLEOTIDE SEQUENCE</scope>
    <source>
        <strain evidence="1">BPL698</strain>
    </source>
</reference>